<evidence type="ECO:0008006" key="3">
    <source>
        <dbReference type="Google" id="ProtNLM"/>
    </source>
</evidence>
<dbReference type="Proteomes" id="UP000001502">
    <property type="component" value="Chromosome"/>
</dbReference>
<organism evidence="1 2">
    <name type="scientific">Streptococcus parasanguinis (strain ATCC 15912 / DSM 6778 / CIP 104372 / LMG 14537)</name>
    <dbReference type="NCBI Taxonomy" id="760570"/>
    <lineage>
        <taxon>Bacteria</taxon>
        <taxon>Bacillati</taxon>
        <taxon>Bacillota</taxon>
        <taxon>Bacilli</taxon>
        <taxon>Lactobacillales</taxon>
        <taxon>Streptococcaceae</taxon>
        <taxon>Streptococcus</taxon>
    </lineage>
</organism>
<name>F8DKM0_STREP</name>
<accession>F8DKM0</accession>
<evidence type="ECO:0000313" key="1">
    <source>
        <dbReference type="EMBL" id="AEH56397.1"/>
    </source>
</evidence>
<sequence length="55" mass="6150">MAYVDGNNVSFICNLQQSPRLLELCGGGKIEKVWGTFSTFLYQSSFPLPLFVVFS</sequence>
<gene>
    <name evidence="1" type="ordered locus">HMPREF0833_11366</name>
</gene>
<dbReference type="AlphaFoldDB" id="F8DKM0"/>
<dbReference type="KEGG" id="scp:HMPREF0833_11366"/>
<protein>
    <recommendedName>
        <fullName evidence="3">2,4-diaminobutyric acid acetyltransferase</fullName>
    </recommendedName>
</protein>
<dbReference type="EMBL" id="CP002843">
    <property type="protein sequence ID" value="AEH56397.1"/>
    <property type="molecule type" value="Genomic_DNA"/>
</dbReference>
<dbReference type="HOGENOM" id="CLU_3030570_0_0_9"/>
<proteinExistence type="predicted"/>
<reference evidence="2" key="1">
    <citation type="submission" date="2011-06" db="EMBL/GenBank/DDBJ databases">
        <title>Complete sequence of Streptococcus parasanguinis strain ATCC 15912.</title>
        <authorList>
            <person name="Muzny D."/>
            <person name="Qin X."/>
            <person name="Buhay C."/>
            <person name="Dugan-Rocha S."/>
            <person name="Ding Y."/>
            <person name="Chen G."/>
            <person name="Hawes A."/>
            <person name="Holder M."/>
            <person name="Jhangiani S."/>
            <person name="Johnson A."/>
            <person name="Khan Z."/>
            <person name="Li Z."/>
            <person name="Liu W."/>
            <person name="Liu X."/>
            <person name="Perez L."/>
            <person name="Shen H."/>
            <person name="Wang Q."/>
            <person name="Watt J."/>
            <person name="Xi L."/>
            <person name="Xin Y."/>
            <person name="Zhou J."/>
            <person name="Deng J."/>
            <person name="Jiang H."/>
            <person name="Liu Y."/>
            <person name="Qu J."/>
            <person name="Song X.-Z."/>
            <person name="Zhang L."/>
            <person name="Villasana D."/>
            <person name="Johnson A."/>
            <person name="Liu J."/>
            <person name="Liyanage D."/>
            <person name="Lorensuhewa L."/>
            <person name="Robinson T."/>
            <person name="Song A."/>
            <person name="Song B.-B."/>
            <person name="Dinh H."/>
            <person name="Thornton R."/>
            <person name="Coyle M."/>
            <person name="Francisco L."/>
            <person name="Jackson L."/>
            <person name="Javaid M."/>
            <person name="Korchina V."/>
            <person name="Kovar C."/>
            <person name="Mata R."/>
            <person name="Mathew T."/>
            <person name="Ngo R."/>
            <person name="Nguyen L."/>
            <person name="Nguyen N."/>
            <person name="Okwuonu G."/>
            <person name="Ongeri F."/>
            <person name="Pham C."/>
            <person name="Simmons D."/>
            <person name="Wilczek-Boney K."/>
            <person name="Hale W."/>
            <person name="Jakkamsetti A."/>
            <person name="Pham P."/>
            <person name="Ruth R."/>
            <person name="San Lucas F."/>
            <person name="Warren J."/>
            <person name="Zhang J."/>
            <person name="Zhao Z."/>
            <person name="Zhou C."/>
            <person name="Zhu D."/>
            <person name="Lee S."/>
            <person name="Bess C."/>
            <person name="Blankenburg K."/>
            <person name="Forbes L."/>
            <person name="Fu Q."/>
            <person name="Gubbala S."/>
            <person name="Hirani K."/>
            <person name="Jayaseelan J.C."/>
            <person name="Lara F."/>
            <person name="Munidasa M."/>
            <person name="Palculict T."/>
            <person name="Patil S."/>
            <person name="Pu L.-L."/>
            <person name="Saada N."/>
            <person name="Tang L."/>
            <person name="Weissenberger G."/>
            <person name="Zhu Y."/>
            <person name="Hemphill L."/>
            <person name="Shang Y."/>
            <person name="Youmans B."/>
            <person name="Ayvaz T."/>
            <person name="Ross M."/>
            <person name="Santibanez J."/>
            <person name="Aqrawi P."/>
            <person name="Gross S."/>
            <person name="Joshi V."/>
            <person name="Fowler G."/>
            <person name="Nazareth L."/>
            <person name="Reid J."/>
            <person name="Worley K."/>
            <person name="Petrosino J."/>
            <person name="Highlander S."/>
            <person name="Gibbs R."/>
        </authorList>
    </citation>
    <scope>NUCLEOTIDE SEQUENCE [LARGE SCALE GENOMIC DNA]</scope>
    <source>
        <strain evidence="2">ATCC 15912 / DSM 6778 / CIP 104372 / LMG 14537</strain>
    </source>
</reference>
<evidence type="ECO:0000313" key="2">
    <source>
        <dbReference type="Proteomes" id="UP000001502"/>
    </source>
</evidence>